<proteinExistence type="inferred from homology"/>
<evidence type="ECO:0000256" key="4">
    <source>
        <dbReference type="ARBA" id="ARBA00022679"/>
    </source>
</evidence>
<gene>
    <name evidence="6" type="ORF">D3H35_09720</name>
</gene>
<dbReference type="Pfam" id="PF00535">
    <property type="entry name" value="Glycos_transf_2"/>
    <property type="match status" value="1"/>
</dbReference>
<evidence type="ECO:0000259" key="5">
    <source>
        <dbReference type="Pfam" id="PF00535"/>
    </source>
</evidence>
<dbReference type="InterPro" id="IPR001173">
    <property type="entry name" value="Glyco_trans_2-like"/>
</dbReference>
<organism evidence="6 7">
    <name type="scientific">Cohnella faecalis</name>
    <dbReference type="NCBI Taxonomy" id="2315694"/>
    <lineage>
        <taxon>Bacteria</taxon>
        <taxon>Bacillati</taxon>
        <taxon>Bacillota</taxon>
        <taxon>Bacilli</taxon>
        <taxon>Bacillales</taxon>
        <taxon>Paenibacillaceae</taxon>
        <taxon>Cohnella</taxon>
    </lineage>
</organism>
<dbReference type="Gene3D" id="3.90.550.10">
    <property type="entry name" value="Spore Coat Polysaccharide Biosynthesis Protein SpsA, Chain A"/>
    <property type="match status" value="1"/>
</dbReference>
<keyword evidence="4 6" id="KW-0808">Transferase</keyword>
<evidence type="ECO:0000256" key="3">
    <source>
        <dbReference type="ARBA" id="ARBA00022676"/>
    </source>
</evidence>
<protein>
    <submittedName>
        <fullName evidence="6">Glycosyltransferase family 2 protein</fullName>
    </submittedName>
</protein>
<evidence type="ECO:0000256" key="2">
    <source>
        <dbReference type="ARBA" id="ARBA00006739"/>
    </source>
</evidence>
<dbReference type="GO" id="GO:0016757">
    <property type="term" value="F:glycosyltransferase activity"/>
    <property type="evidence" value="ECO:0007669"/>
    <property type="project" value="UniProtKB-KW"/>
</dbReference>
<evidence type="ECO:0000256" key="1">
    <source>
        <dbReference type="ARBA" id="ARBA00004776"/>
    </source>
</evidence>
<name>A0A398CX84_9BACL</name>
<feature type="domain" description="Glycosyltransferase 2-like" evidence="5">
    <location>
        <begin position="6"/>
        <end position="149"/>
    </location>
</feature>
<comment type="similarity">
    <text evidence="2">Belongs to the glycosyltransferase 2 family.</text>
</comment>
<dbReference type="OrthoDB" id="9792269at2"/>
<keyword evidence="7" id="KW-1185">Reference proteome</keyword>
<dbReference type="Proteomes" id="UP000266340">
    <property type="component" value="Unassembled WGS sequence"/>
</dbReference>
<dbReference type="InterPro" id="IPR029044">
    <property type="entry name" value="Nucleotide-diphossugar_trans"/>
</dbReference>
<comment type="caution">
    <text evidence="6">The sequence shown here is derived from an EMBL/GenBank/DDBJ whole genome shotgun (WGS) entry which is preliminary data.</text>
</comment>
<comment type="pathway">
    <text evidence="1">Cell wall biogenesis; cell wall polysaccharide biosynthesis.</text>
</comment>
<keyword evidence="3" id="KW-0328">Glycosyltransferase</keyword>
<dbReference type="PANTHER" id="PTHR43179:SF12">
    <property type="entry name" value="GALACTOFURANOSYLTRANSFERASE GLFT2"/>
    <property type="match status" value="1"/>
</dbReference>
<evidence type="ECO:0000313" key="7">
    <source>
        <dbReference type="Proteomes" id="UP000266340"/>
    </source>
</evidence>
<evidence type="ECO:0000313" key="6">
    <source>
        <dbReference type="EMBL" id="RIE03821.1"/>
    </source>
</evidence>
<dbReference type="RefSeq" id="WP_119148893.1">
    <property type="nucleotide sequence ID" value="NZ_JBHSOV010000021.1"/>
</dbReference>
<dbReference type="EMBL" id="QXJM01000030">
    <property type="protein sequence ID" value="RIE03821.1"/>
    <property type="molecule type" value="Genomic_DNA"/>
</dbReference>
<dbReference type="SUPFAM" id="SSF53448">
    <property type="entry name" value="Nucleotide-diphospho-sugar transferases"/>
    <property type="match status" value="1"/>
</dbReference>
<sequence length="301" mass="34988">MRPKVSFVVLNWNNFKDTKEIVQCLERLDYPNFDIVIVDNDSRDGSARMLEDCFPEHPFIRSPVNSGYSGGNNLGIEYALRMKADYVAIVNNDIVIDNDKLLAEVIAYMEDSGAEILGPKIERLETRETVSVYNDSPWWNLVRKVMVKNRRTREDDAQEEYNSLLLLGAFLVIKSEVFGTIGKMNEDFFMYCEENELLLRANLHRVAISYYPQVKVLRKMGKDERNYHIRRLYYMSRNKIHMFKLHSSGWSLLFLLFINFVSDVKKIVRFLFEGKFAFAATIVKGVIDGTGHVTGINPRYH</sequence>
<dbReference type="CDD" id="cd04186">
    <property type="entry name" value="GT_2_like_c"/>
    <property type="match status" value="1"/>
</dbReference>
<dbReference type="PANTHER" id="PTHR43179">
    <property type="entry name" value="RHAMNOSYLTRANSFERASE WBBL"/>
    <property type="match status" value="1"/>
</dbReference>
<accession>A0A398CX84</accession>
<reference evidence="6 7" key="1">
    <citation type="submission" date="2018-09" db="EMBL/GenBank/DDBJ databases">
        <title>Cohnella cavernae sp. nov., isolated from a karst cave.</title>
        <authorList>
            <person name="Zhu H."/>
        </authorList>
    </citation>
    <scope>NUCLEOTIDE SEQUENCE [LARGE SCALE GENOMIC DNA]</scope>
    <source>
        <strain evidence="6 7">K2E09-144</strain>
    </source>
</reference>
<dbReference type="AlphaFoldDB" id="A0A398CX84"/>